<sequence length="177" mass="20406">MPRENIEVRPAAITEQRPLFRMLELYQYDLSDIWNQELDNNGEYGYALERYWAAADCYPFIALVNGHYAGFALVDGATKIASSGYWMDQFFVLKKYRRASLGRAIALKVFSALPGYWEVGQMTQNVLAQRFWRSVIAEHCGNYQEHTLTSGWWQGVVQCFNSELHQSMPSPSVDQCK</sequence>
<evidence type="ECO:0000313" key="3">
    <source>
        <dbReference type="Proteomes" id="UP001172778"/>
    </source>
</evidence>
<evidence type="ECO:0000259" key="1">
    <source>
        <dbReference type="PROSITE" id="PS51186"/>
    </source>
</evidence>
<dbReference type="EMBL" id="JARRAF010000025">
    <property type="protein sequence ID" value="MDK2125834.1"/>
    <property type="molecule type" value="Genomic_DNA"/>
</dbReference>
<evidence type="ECO:0000313" key="2">
    <source>
        <dbReference type="EMBL" id="MDK2125834.1"/>
    </source>
</evidence>
<dbReference type="InterPro" id="IPR000182">
    <property type="entry name" value="GNAT_dom"/>
</dbReference>
<keyword evidence="3" id="KW-1185">Reference proteome</keyword>
<feature type="domain" description="N-acetyltransferase" evidence="1">
    <location>
        <begin position="20"/>
        <end position="169"/>
    </location>
</feature>
<dbReference type="PROSITE" id="PS51186">
    <property type="entry name" value="GNAT"/>
    <property type="match status" value="1"/>
</dbReference>
<dbReference type="InterPro" id="IPR016181">
    <property type="entry name" value="Acyl_CoA_acyltransferase"/>
</dbReference>
<dbReference type="SUPFAM" id="SSF55729">
    <property type="entry name" value="Acyl-CoA N-acyltransferases (Nat)"/>
    <property type="match status" value="1"/>
</dbReference>
<name>A0ABT7E0R3_9NEIS</name>
<comment type="caution">
    <text evidence="2">The sequence shown here is derived from an EMBL/GenBank/DDBJ whole genome shotgun (WGS) entry which is preliminary data.</text>
</comment>
<dbReference type="Gene3D" id="3.40.630.30">
    <property type="match status" value="1"/>
</dbReference>
<reference evidence="2" key="1">
    <citation type="submission" date="2023-03" db="EMBL/GenBank/DDBJ databases">
        <title>Chitinimonas shenzhenensis gen. nov., sp. nov., a novel member of family Burkholderiaceae isolated from activated sludge collected in Shen Zhen, China.</title>
        <authorList>
            <person name="Wang X."/>
        </authorList>
    </citation>
    <scope>NUCLEOTIDE SEQUENCE</scope>
    <source>
        <strain evidence="2">DQS-5</strain>
    </source>
</reference>
<dbReference type="Pfam" id="PF00583">
    <property type="entry name" value="Acetyltransf_1"/>
    <property type="match status" value="1"/>
</dbReference>
<dbReference type="Proteomes" id="UP001172778">
    <property type="component" value="Unassembled WGS sequence"/>
</dbReference>
<organism evidence="2 3">
    <name type="scientific">Parachitinimonas caeni</name>
    <dbReference type="NCBI Taxonomy" id="3031301"/>
    <lineage>
        <taxon>Bacteria</taxon>
        <taxon>Pseudomonadati</taxon>
        <taxon>Pseudomonadota</taxon>
        <taxon>Betaproteobacteria</taxon>
        <taxon>Neisseriales</taxon>
        <taxon>Chitinibacteraceae</taxon>
        <taxon>Parachitinimonas</taxon>
    </lineage>
</organism>
<gene>
    <name evidence="2" type="ORF">PZA18_17405</name>
</gene>
<protein>
    <recommendedName>
        <fullName evidence="1">N-acetyltransferase domain-containing protein</fullName>
    </recommendedName>
</protein>
<proteinExistence type="predicted"/>
<accession>A0ABT7E0R3</accession>
<dbReference type="RefSeq" id="WP_284102148.1">
    <property type="nucleotide sequence ID" value="NZ_JARRAF010000025.1"/>
</dbReference>